<evidence type="ECO:0000313" key="1">
    <source>
        <dbReference type="EMBL" id="TDL13220.1"/>
    </source>
</evidence>
<name>A0A4Y7PFT2_9AGAM</name>
<organism evidence="1 2">
    <name type="scientific">Rickenella mellea</name>
    <dbReference type="NCBI Taxonomy" id="50990"/>
    <lineage>
        <taxon>Eukaryota</taxon>
        <taxon>Fungi</taxon>
        <taxon>Dikarya</taxon>
        <taxon>Basidiomycota</taxon>
        <taxon>Agaricomycotina</taxon>
        <taxon>Agaricomycetes</taxon>
        <taxon>Hymenochaetales</taxon>
        <taxon>Rickenellaceae</taxon>
        <taxon>Rickenella</taxon>
    </lineage>
</organism>
<dbReference type="VEuPathDB" id="FungiDB:BD410DRAFT_847188"/>
<reference evidence="1 2" key="1">
    <citation type="submission" date="2018-06" db="EMBL/GenBank/DDBJ databases">
        <title>A transcriptomic atlas of mushroom development highlights an independent origin of complex multicellularity.</title>
        <authorList>
            <consortium name="DOE Joint Genome Institute"/>
            <person name="Krizsan K."/>
            <person name="Almasi E."/>
            <person name="Merenyi Z."/>
            <person name="Sahu N."/>
            <person name="Viragh M."/>
            <person name="Koszo T."/>
            <person name="Mondo S."/>
            <person name="Kiss B."/>
            <person name="Balint B."/>
            <person name="Kues U."/>
            <person name="Barry K."/>
            <person name="Hegedus J.C."/>
            <person name="Henrissat B."/>
            <person name="Johnson J."/>
            <person name="Lipzen A."/>
            <person name="Ohm R."/>
            <person name="Nagy I."/>
            <person name="Pangilinan J."/>
            <person name="Yan J."/>
            <person name="Xiong Y."/>
            <person name="Grigoriev I.V."/>
            <person name="Hibbett D.S."/>
            <person name="Nagy L.G."/>
        </authorList>
    </citation>
    <scope>NUCLEOTIDE SEQUENCE [LARGE SCALE GENOMIC DNA]</scope>
    <source>
        <strain evidence="1 2">SZMC22713</strain>
    </source>
</reference>
<dbReference type="STRING" id="50990.A0A4Y7PFT2"/>
<dbReference type="AlphaFoldDB" id="A0A4Y7PFT2"/>
<keyword evidence="2" id="KW-1185">Reference proteome</keyword>
<gene>
    <name evidence="1" type="ORF">BD410DRAFT_847188</name>
</gene>
<protein>
    <submittedName>
        <fullName evidence="1">Uncharacterized protein</fullName>
    </submittedName>
</protein>
<proteinExistence type="predicted"/>
<dbReference type="Proteomes" id="UP000294933">
    <property type="component" value="Unassembled WGS sequence"/>
</dbReference>
<sequence length="218" mass="23399">MGARHARVLGWAKSFTKNLEQAEMVQQDNDVIAAAGITWSLIKSCMPNIATRNVDPGTGFQFNLDGKEYSFPLEERSPPEAYMACGYVAWSHKDDAYAKYAFSFNVSQTTNTAPRSGPSTRAATKLAAQQSSSNVPANGGANFVDTSLKVVVRAALGTIFAFKPDLYHGTTVARGILNHNILVTFSKRLADAMTDAVQRPGFMSAPGAGEGNPDNDSE</sequence>
<evidence type="ECO:0000313" key="2">
    <source>
        <dbReference type="Proteomes" id="UP000294933"/>
    </source>
</evidence>
<accession>A0A4Y7PFT2</accession>
<dbReference type="OrthoDB" id="2684108at2759"/>
<dbReference type="EMBL" id="ML170836">
    <property type="protein sequence ID" value="TDL13220.1"/>
    <property type="molecule type" value="Genomic_DNA"/>
</dbReference>